<dbReference type="AlphaFoldDB" id="E3QCZ1"/>
<dbReference type="Proteomes" id="UP000008782">
    <property type="component" value="Unassembled WGS sequence"/>
</dbReference>
<gene>
    <name evidence="1" type="ORF">GLRG_03907</name>
</gene>
<dbReference type="GeneID" id="24409272"/>
<evidence type="ECO:0000313" key="2">
    <source>
        <dbReference type="Proteomes" id="UP000008782"/>
    </source>
</evidence>
<proteinExistence type="predicted"/>
<dbReference type="HOGENOM" id="CLU_2867540_0_0_1"/>
<dbReference type="EMBL" id="GG697342">
    <property type="protein sequence ID" value="EFQ28763.1"/>
    <property type="molecule type" value="Genomic_DNA"/>
</dbReference>
<keyword evidence="2" id="KW-1185">Reference proteome</keyword>
<accession>E3QCZ1</accession>
<organism evidence="2">
    <name type="scientific">Colletotrichum graminicola (strain M1.001 / M2 / FGSC 10212)</name>
    <name type="common">Maize anthracnose fungus</name>
    <name type="synonym">Glomerella graminicola</name>
    <dbReference type="NCBI Taxonomy" id="645133"/>
    <lineage>
        <taxon>Eukaryota</taxon>
        <taxon>Fungi</taxon>
        <taxon>Dikarya</taxon>
        <taxon>Ascomycota</taxon>
        <taxon>Pezizomycotina</taxon>
        <taxon>Sordariomycetes</taxon>
        <taxon>Hypocreomycetidae</taxon>
        <taxon>Glomerellales</taxon>
        <taxon>Glomerellaceae</taxon>
        <taxon>Colletotrichum</taxon>
        <taxon>Colletotrichum graminicola species complex</taxon>
    </lineage>
</organism>
<reference evidence="2" key="1">
    <citation type="journal article" date="2012" name="Nat. Genet.">
        <title>Lifestyle transitions in plant pathogenic Colletotrichum fungi deciphered by genome and transcriptome analyses.</title>
        <authorList>
            <person name="O'Connell R.J."/>
            <person name="Thon M.R."/>
            <person name="Hacquard S."/>
            <person name="Amyotte S.G."/>
            <person name="Kleemann J."/>
            <person name="Torres M.F."/>
            <person name="Damm U."/>
            <person name="Buiate E.A."/>
            <person name="Epstein L."/>
            <person name="Alkan N."/>
            <person name="Altmueller J."/>
            <person name="Alvarado-Balderrama L."/>
            <person name="Bauser C.A."/>
            <person name="Becker C."/>
            <person name="Birren B.W."/>
            <person name="Chen Z."/>
            <person name="Choi J."/>
            <person name="Crouch J.A."/>
            <person name="Duvick J.P."/>
            <person name="Farman M.A."/>
            <person name="Gan P."/>
            <person name="Heiman D."/>
            <person name="Henrissat B."/>
            <person name="Howard R.J."/>
            <person name="Kabbage M."/>
            <person name="Koch C."/>
            <person name="Kracher B."/>
            <person name="Kubo Y."/>
            <person name="Law A.D."/>
            <person name="Lebrun M.-H."/>
            <person name="Lee Y.-H."/>
            <person name="Miyara I."/>
            <person name="Moore N."/>
            <person name="Neumann U."/>
            <person name="Nordstroem K."/>
            <person name="Panaccione D.G."/>
            <person name="Panstruga R."/>
            <person name="Place M."/>
            <person name="Proctor R.H."/>
            <person name="Prusky D."/>
            <person name="Rech G."/>
            <person name="Reinhardt R."/>
            <person name="Rollins J.A."/>
            <person name="Rounsley S."/>
            <person name="Schardl C.L."/>
            <person name="Schwartz D.C."/>
            <person name="Shenoy N."/>
            <person name="Shirasu K."/>
            <person name="Sikhakolli U.R."/>
            <person name="Stueber K."/>
            <person name="Sukno S.A."/>
            <person name="Sweigard J.A."/>
            <person name="Takano Y."/>
            <person name="Takahara H."/>
            <person name="Trail F."/>
            <person name="van der Does H.C."/>
            <person name="Voll L.M."/>
            <person name="Will I."/>
            <person name="Young S."/>
            <person name="Zeng Q."/>
            <person name="Zhang J."/>
            <person name="Zhou S."/>
            <person name="Dickman M.B."/>
            <person name="Schulze-Lefert P."/>
            <person name="Ver Loren van Themaat E."/>
            <person name="Ma L.-J."/>
            <person name="Vaillancourt L.J."/>
        </authorList>
    </citation>
    <scope>NUCLEOTIDE SEQUENCE [LARGE SCALE GENOMIC DNA]</scope>
    <source>
        <strain evidence="2">M1.001 / M2 / FGSC 10212</strain>
    </source>
</reference>
<dbReference type="RefSeq" id="XP_008092783.1">
    <property type="nucleotide sequence ID" value="XM_008094592.1"/>
</dbReference>
<name>E3QCZ1_COLGM</name>
<dbReference type="VEuPathDB" id="FungiDB:GLRG_03907"/>
<evidence type="ECO:0000313" key="1">
    <source>
        <dbReference type="EMBL" id="EFQ28763.1"/>
    </source>
</evidence>
<sequence>MGTGSVMVGLHGSSKSPHAGVGWLARVNPALTSDRCLAWPFPSQSTLLLAGVLAEAFLLETSTE</sequence>
<protein>
    <submittedName>
        <fullName evidence="1">Uncharacterized protein</fullName>
    </submittedName>
</protein>